<dbReference type="PANTHER" id="PTHR12271:SF40">
    <property type="entry name" value="POLY(A) RNA POLYMERASE GLD2"/>
    <property type="match status" value="1"/>
</dbReference>
<dbReference type="GO" id="GO:1990817">
    <property type="term" value="F:poly(A) RNA polymerase activity"/>
    <property type="evidence" value="ECO:0007669"/>
    <property type="project" value="TreeGrafter"/>
</dbReference>
<dbReference type="WBParaSite" id="PEQ_0000467101-mRNA-1">
    <property type="protein sequence ID" value="PEQ_0000467101-mRNA-1"/>
    <property type="gene ID" value="PEQ_0000467101"/>
</dbReference>
<dbReference type="PANTHER" id="PTHR12271">
    <property type="entry name" value="POLY A POLYMERASE CID PAP -RELATED"/>
    <property type="match status" value="1"/>
</dbReference>
<dbReference type="Proteomes" id="UP000887564">
    <property type="component" value="Unplaced"/>
</dbReference>
<evidence type="ECO:0000259" key="1">
    <source>
        <dbReference type="Pfam" id="PF22600"/>
    </source>
</evidence>
<reference evidence="3" key="1">
    <citation type="submission" date="2022-11" db="UniProtKB">
        <authorList>
            <consortium name="WormBaseParasite"/>
        </authorList>
    </citation>
    <scope>IDENTIFICATION</scope>
</reference>
<dbReference type="AlphaFoldDB" id="A0A914RDC4"/>
<evidence type="ECO:0000313" key="3">
    <source>
        <dbReference type="WBParaSite" id="PEQ_0000467101-mRNA-1"/>
    </source>
</evidence>
<dbReference type="Pfam" id="PF22600">
    <property type="entry name" value="MTPAP-like_central"/>
    <property type="match status" value="1"/>
</dbReference>
<evidence type="ECO:0000313" key="2">
    <source>
        <dbReference type="Proteomes" id="UP000887564"/>
    </source>
</evidence>
<dbReference type="InterPro" id="IPR054708">
    <property type="entry name" value="MTPAP-like_central"/>
</dbReference>
<name>A0A914RDC4_PAREQ</name>
<dbReference type="InterPro" id="IPR043519">
    <property type="entry name" value="NT_sf"/>
</dbReference>
<dbReference type="GO" id="GO:0031123">
    <property type="term" value="P:RNA 3'-end processing"/>
    <property type="evidence" value="ECO:0007669"/>
    <property type="project" value="TreeGrafter"/>
</dbReference>
<dbReference type="CDD" id="cd05402">
    <property type="entry name" value="NT_PAP_TUTase"/>
    <property type="match status" value="1"/>
</dbReference>
<proteinExistence type="predicted"/>
<organism evidence="2 3">
    <name type="scientific">Parascaris equorum</name>
    <name type="common">Equine roundworm</name>
    <dbReference type="NCBI Taxonomy" id="6256"/>
    <lineage>
        <taxon>Eukaryota</taxon>
        <taxon>Metazoa</taxon>
        <taxon>Ecdysozoa</taxon>
        <taxon>Nematoda</taxon>
        <taxon>Chromadorea</taxon>
        <taxon>Rhabditida</taxon>
        <taxon>Spirurina</taxon>
        <taxon>Ascaridomorpha</taxon>
        <taxon>Ascaridoidea</taxon>
        <taxon>Ascarididae</taxon>
        <taxon>Parascaris</taxon>
    </lineage>
</organism>
<keyword evidence="2" id="KW-1185">Reference proteome</keyword>
<protein>
    <submittedName>
        <fullName evidence="3">Polymerase nucleotidyl transferase domain-containing protein</fullName>
    </submittedName>
</protein>
<feature type="domain" description="Poly(A) RNA polymerase mitochondrial-like central palm" evidence="1">
    <location>
        <begin position="2"/>
        <end position="42"/>
    </location>
</feature>
<sequence length="137" mass="15322">MLYCCISPVFPMCGLYVVGSSLNGFGNNSSDMDLCLMISHKDPFTEITVDLNANNSVAIRNTHLLCYYSSLTSDFPIYFLFDLIRPHSGANPAVLPSLQELYPKRFNHRIDVRTLNVSVPLEPPATGEWQFSEANTL</sequence>
<dbReference type="Gene3D" id="3.30.460.10">
    <property type="entry name" value="Beta Polymerase, domain 2"/>
    <property type="match status" value="1"/>
</dbReference>
<dbReference type="SUPFAM" id="SSF81301">
    <property type="entry name" value="Nucleotidyltransferase"/>
    <property type="match status" value="1"/>
</dbReference>
<accession>A0A914RDC4</accession>